<evidence type="ECO:0000259" key="5">
    <source>
        <dbReference type="PROSITE" id="PS50883"/>
    </source>
</evidence>
<dbReference type="Pfam" id="PF08447">
    <property type="entry name" value="PAS_3"/>
    <property type="match status" value="1"/>
</dbReference>
<dbReference type="PANTHER" id="PTHR44757:SF4">
    <property type="entry name" value="DIGUANYLATE CYCLASE DGCE-RELATED"/>
    <property type="match status" value="1"/>
</dbReference>
<dbReference type="PROSITE" id="PS50113">
    <property type="entry name" value="PAC"/>
    <property type="match status" value="1"/>
</dbReference>
<dbReference type="Gene3D" id="3.30.70.270">
    <property type="match status" value="1"/>
</dbReference>
<dbReference type="InterPro" id="IPR035965">
    <property type="entry name" value="PAS-like_dom_sf"/>
</dbReference>
<dbReference type="SMART" id="SM00091">
    <property type="entry name" value="PAS"/>
    <property type="match status" value="2"/>
</dbReference>
<dbReference type="InterPro" id="IPR000014">
    <property type="entry name" value="PAS"/>
</dbReference>
<dbReference type="Pfam" id="PF00990">
    <property type="entry name" value="GGDEF"/>
    <property type="match status" value="1"/>
</dbReference>
<dbReference type="InterPro" id="IPR043128">
    <property type="entry name" value="Rev_trsase/Diguanyl_cyclase"/>
</dbReference>
<dbReference type="Gene3D" id="3.20.20.450">
    <property type="entry name" value="EAL domain"/>
    <property type="match status" value="1"/>
</dbReference>
<evidence type="ECO:0000259" key="3">
    <source>
        <dbReference type="PROSITE" id="PS50112"/>
    </source>
</evidence>
<dbReference type="Pfam" id="PF00989">
    <property type="entry name" value="PAS"/>
    <property type="match status" value="1"/>
</dbReference>
<dbReference type="InterPro" id="IPR035919">
    <property type="entry name" value="EAL_sf"/>
</dbReference>
<dbReference type="InterPro" id="IPR000700">
    <property type="entry name" value="PAS-assoc_C"/>
</dbReference>
<dbReference type="InterPro" id="IPR013655">
    <property type="entry name" value="PAS_fold_3"/>
</dbReference>
<feature type="domain" description="EAL" evidence="5">
    <location>
        <begin position="596"/>
        <end position="851"/>
    </location>
</feature>
<evidence type="ECO:0000259" key="2">
    <source>
        <dbReference type="PROSITE" id="PS50110"/>
    </source>
</evidence>
<dbReference type="Pfam" id="PF00072">
    <property type="entry name" value="Response_reg"/>
    <property type="match status" value="1"/>
</dbReference>
<dbReference type="CDD" id="cd01949">
    <property type="entry name" value="GGDEF"/>
    <property type="match status" value="1"/>
</dbReference>
<feature type="modified residue" description="4-aspartylphosphate" evidence="1">
    <location>
        <position position="69"/>
    </location>
</feature>
<dbReference type="CDD" id="cd01948">
    <property type="entry name" value="EAL"/>
    <property type="match status" value="1"/>
</dbReference>
<dbReference type="InterPro" id="IPR001633">
    <property type="entry name" value="EAL_dom"/>
</dbReference>
<dbReference type="CDD" id="cd00130">
    <property type="entry name" value="PAS"/>
    <property type="match status" value="2"/>
</dbReference>
<dbReference type="PANTHER" id="PTHR44757">
    <property type="entry name" value="DIGUANYLATE CYCLASE DGCP"/>
    <property type="match status" value="1"/>
</dbReference>
<sequence length="856" mass="95471">MIKLLKSADSGEEEPDEPFSVLVVDDELGLLTSLKRLLETHGYVVAVAVSGTAALTQLAKNRYDLLVLDLGMPGIGGAAVLDFTIERCLDMAVIVISGTTSVVEATAAMRRGAIDYLRKPFGPDELLASIANATRKLQLERANRLMRDRVEVSERLHRFLVNNSPDLIFMLDVEGRFSYLNKRVETLLGFGADALVRQPLACLVAPPDRDKVATLLHRLAAGVTEPQLAEWHFLRQEAFHHDRPTLDLFMIAEVTAFPIISGNGSESRFTGSYLVARDVTSRRRAEEALRQASARLEHVVSASPAVIYSRDPHSSRPLNFISSNVNDLLGYRAEDLLADEHLWEHLVHPEDRSRFKRSQSCEDEYVQTSCEYRLRHREGGWRWIRDTVRLIRDSEGYPVELVGSWLDNTEAQLLSEQLSHQANHDSLTELPNRRAFERRLQQALECSRAQNVEHALFYLDLDQFKIINDTCGHMAGDALLLQLSRILQARVRRQDMLARLGGDEFGVLMEYCSLQDAMRLANSLCGAVSDFRFAWGDKTFHVGASIGVVSITAASESSDSVLSAADSACYAAKDAGRNRAHLYTENDIELSRRQGEMCWVARINQALEENRFQLAFQPIVPTLGRSDGHHYELLLRMEDEIGQLVLPGNFLPAAEHYHLAVKLDRWVVSTALDWLSDNPDHLRNLSLCSINLSGLSLGDVPLLDYLVERLKHRRNLSGKLCFEVTETAAIANFNNALHFIGALKSIGCRFALDDFGSGLSSFAYLKKLPVDFLKIDGVFVEDIANDPVSLAMVSSINDVGHVMGMETIAEFVENDQILAKLRAIGVNYAQGYGVGKPRPLAELVAYCPQIGLDLQH</sequence>
<dbReference type="InterPro" id="IPR011006">
    <property type="entry name" value="CheY-like_superfamily"/>
</dbReference>
<dbReference type="SMART" id="SM00052">
    <property type="entry name" value="EAL"/>
    <property type="match status" value="1"/>
</dbReference>
<dbReference type="PROSITE" id="PS50883">
    <property type="entry name" value="EAL"/>
    <property type="match status" value="1"/>
</dbReference>
<dbReference type="Pfam" id="PF00563">
    <property type="entry name" value="EAL"/>
    <property type="match status" value="1"/>
</dbReference>
<protein>
    <submittedName>
        <fullName evidence="7">EAL domain-containing protein</fullName>
    </submittedName>
</protein>
<dbReference type="InterPro" id="IPR000160">
    <property type="entry name" value="GGDEF_dom"/>
</dbReference>
<dbReference type="RefSeq" id="WP_169248633.1">
    <property type="nucleotide sequence ID" value="NZ_SPMZ01000025.1"/>
</dbReference>
<feature type="domain" description="PAS" evidence="3">
    <location>
        <begin position="153"/>
        <end position="223"/>
    </location>
</feature>
<dbReference type="SMART" id="SM00267">
    <property type="entry name" value="GGDEF"/>
    <property type="match status" value="1"/>
</dbReference>
<name>A0ABX1TJ10_9GAMM</name>
<organism evidence="7 8">
    <name type="scientific">Candidatus Competibacter phosphatis</name>
    <dbReference type="NCBI Taxonomy" id="221280"/>
    <lineage>
        <taxon>Bacteria</taxon>
        <taxon>Pseudomonadati</taxon>
        <taxon>Pseudomonadota</taxon>
        <taxon>Gammaproteobacteria</taxon>
        <taxon>Candidatus Competibacteraceae</taxon>
        <taxon>Candidatus Competibacter</taxon>
    </lineage>
</organism>
<dbReference type="SMART" id="SM00086">
    <property type="entry name" value="PAC"/>
    <property type="match status" value="1"/>
</dbReference>
<dbReference type="InterPro" id="IPR013767">
    <property type="entry name" value="PAS_fold"/>
</dbReference>
<dbReference type="PROSITE" id="PS50887">
    <property type="entry name" value="GGDEF"/>
    <property type="match status" value="1"/>
</dbReference>
<dbReference type="PROSITE" id="PS50112">
    <property type="entry name" value="PAS"/>
    <property type="match status" value="2"/>
</dbReference>
<dbReference type="SMART" id="SM00448">
    <property type="entry name" value="REC"/>
    <property type="match status" value="1"/>
</dbReference>
<dbReference type="Gene3D" id="3.40.50.2300">
    <property type="match status" value="1"/>
</dbReference>
<evidence type="ECO:0000259" key="4">
    <source>
        <dbReference type="PROSITE" id="PS50113"/>
    </source>
</evidence>
<dbReference type="EMBL" id="SPMZ01000025">
    <property type="protein sequence ID" value="NMQ19375.1"/>
    <property type="molecule type" value="Genomic_DNA"/>
</dbReference>
<dbReference type="InterPro" id="IPR001789">
    <property type="entry name" value="Sig_transdc_resp-reg_receiver"/>
</dbReference>
<dbReference type="NCBIfam" id="TIGR00254">
    <property type="entry name" value="GGDEF"/>
    <property type="match status" value="1"/>
</dbReference>
<evidence type="ECO:0000259" key="6">
    <source>
        <dbReference type="PROSITE" id="PS50887"/>
    </source>
</evidence>
<dbReference type="InterPro" id="IPR029787">
    <property type="entry name" value="Nucleotide_cyclase"/>
</dbReference>
<feature type="domain" description="GGDEF" evidence="6">
    <location>
        <begin position="452"/>
        <end position="585"/>
    </location>
</feature>
<accession>A0ABX1TJ10</accession>
<evidence type="ECO:0000313" key="7">
    <source>
        <dbReference type="EMBL" id="NMQ19375.1"/>
    </source>
</evidence>
<feature type="domain" description="PAS" evidence="3">
    <location>
        <begin position="292"/>
        <end position="369"/>
    </location>
</feature>
<dbReference type="SUPFAM" id="SSF55073">
    <property type="entry name" value="Nucleotide cyclase"/>
    <property type="match status" value="1"/>
</dbReference>
<feature type="domain" description="PAC" evidence="4">
    <location>
        <begin position="368"/>
        <end position="420"/>
    </location>
</feature>
<evidence type="ECO:0000256" key="1">
    <source>
        <dbReference type="PROSITE-ProRule" id="PRU00169"/>
    </source>
</evidence>
<keyword evidence="8" id="KW-1185">Reference proteome</keyword>
<dbReference type="SUPFAM" id="SSF52172">
    <property type="entry name" value="CheY-like"/>
    <property type="match status" value="1"/>
</dbReference>
<dbReference type="InterPro" id="IPR052155">
    <property type="entry name" value="Biofilm_reg_signaling"/>
</dbReference>
<dbReference type="SUPFAM" id="SSF55785">
    <property type="entry name" value="PYP-like sensor domain (PAS domain)"/>
    <property type="match status" value="2"/>
</dbReference>
<keyword evidence="1" id="KW-0597">Phosphoprotein</keyword>
<reference evidence="7 8" key="1">
    <citation type="submission" date="2019-03" db="EMBL/GenBank/DDBJ databases">
        <title>Metabolic reconstructions from genomes of highly enriched 'Candidatus Accumulibacter' and 'Candidatus Competibacter' bioreactor populations.</title>
        <authorList>
            <person name="Annavajhala M.K."/>
            <person name="Welles L."/>
            <person name="Abbas B."/>
            <person name="Sorokin D."/>
            <person name="Park H."/>
            <person name="Van Loosdrecht M."/>
            <person name="Chandran K."/>
        </authorList>
    </citation>
    <scope>NUCLEOTIDE SEQUENCE [LARGE SCALE GENOMIC DNA]</scope>
    <source>
        <strain evidence="7 8">SBR_G</strain>
    </source>
</reference>
<dbReference type="Gene3D" id="3.30.450.20">
    <property type="entry name" value="PAS domain"/>
    <property type="match status" value="2"/>
</dbReference>
<dbReference type="InterPro" id="IPR001610">
    <property type="entry name" value="PAC"/>
</dbReference>
<feature type="domain" description="Response regulatory" evidence="2">
    <location>
        <begin position="20"/>
        <end position="134"/>
    </location>
</feature>
<dbReference type="NCBIfam" id="TIGR00229">
    <property type="entry name" value="sensory_box"/>
    <property type="match status" value="2"/>
</dbReference>
<dbReference type="PROSITE" id="PS50110">
    <property type="entry name" value="RESPONSE_REGULATORY"/>
    <property type="match status" value="1"/>
</dbReference>
<gene>
    <name evidence="7" type="ORF">E4P82_09325</name>
</gene>
<comment type="caution">
    <text evidence="7">The sequence shown here is derived from an EMBL/GenBank/DDBJ whole genome shotgun (WGS) entry which is preliminary data.</text>
</comment>
<dbReference type="Proteomes" id="UP000760480">
    <property type="component" value="Unassembled WGS sequence"/>
</dbReference>
<evidence type="ECO:0000313" key="8">
    <source>
        <dbReference type="Proteomes" id="UP000760480"/>
    </source>
</evidence>
<dbReference type="SUPFAM" id="SSF141868">
    <property type="entry name" value="EAL domain-like"/>
    <property type="match status" value="1"/>
</dbReference>
<proteinExistence type="predicted"/>